<dbReference type="RefSeq" id="WP_267927808.1">
    <property type="nucleotide sequence ID" value="NZ_AP024233.1"/>
</dbReference>
<dbReference type="Pfam" id="PF02371">
    <property type="entry name" value="Transposase_20"/>
    <property type="match status" value="1"/>
</dbReference>
<gene>
    <name evidence="3" type="ORF">GF1_02450</name>
</gene>
<proteinExistence type="predicted"/>
<protein>
    <submittedName>
        <fullName evidence="3">IS110 family transposase</fullName>
    </submittedName>
</protein>
<dbReference type="InterPro" id="IPR003346">
    <property type="entry name" value="Transposase_20"/>
</dbReference>
<evidence type="ECO:0000259" key="1">
    <source>
        <dbReference type="Pfam" id="PF01548"/>
    </source>
</evidence>
<dbReference type="PANTHER" id="PTHR33055:SF15">
    <property type="entry name" value="TRANSPOSASE-RELATED"/>
    <property type="match status" value="1"/>
</dbReference>
<name>A0A915TZ07_9BACT</name>
<evidence type="ECO:0000313" key="3">
    <source>
        <dbReference type="EMBL" id="BCO07869.1"/>
    </source>
</evidence>
<dbReference type="Proteomes" id="UP001063350">
    <property type="component" value="Chromosome"/>
</dbReference>
<dbReference type="PANTHER" id="PTHR33055">
    <property type="entry name" value="TRANSPOSASE FOR INSERTION SEQUENCE ELEMENT IS1111A"/>
    <property type="match status" value="1"/>
</dbReference>
<feature type="domain" description="Transposase IS116/IS110/IS902 C-terminal" evidence="2">
    <location>
        <begin position="221"/>
        <end position="304"/>
    </location>
</feature>
<dbReference type="InterPro" id="IPR002525">
    <property type="entry name" value="Transp_IS110-like_N"/>
</dbReference>
<evidence type="ECO:0000313" key="4">
    <source>
        <dbReference type="Proteomes" id="UP001063350"/>
    </source>
</evidence>
<evidence type="ECO:0000259" key="2">
    <source>
        <dbReference type="Pfam" id="PF02371"/>
    </source>
</evidence>
<organism evidence="3 4">
    <name type="scientific">Desulfolithobacter dissulfuricans</name>
    <dbReference type="NCBI Taxonomy" id="2795293"/>
    <lineage>
        <taxon>Bacteria</taxon>
        <taxon>Pseudomonadati</taxon>
        <taxon>Thermodesulfobacteriota</taxon>
        <taxon>Desulfobulbia</taxon>
        <taxon>Desulfobulbales</taxon>
        <taxon>Desulfobulbaceae</taxon>
        <taxon>Desulfolithobacter</taxon>
    </lineage>
</organism>
<sequence>MRFYTKQHDFYCGIDLHTNKMYLCILNREGEIVLHRNIRTNPETFLRVLEPFREDIVVCAECMFSWYWLADLCADEGIPFVLGHALYMRAIHGGKSKNDKIDSHKIAALLKGGLIPMAYVYPRKMRATRDLMRRRNHLMRKRAELLAHIQNTASQYNLQLPLGRIAKAKNRENLLERFDDPAVQMSVAANLDMIDTYDQVLAVLEQEIIKSAKEHDSTAYALLKTIPGVGRIIALNLLYEIEDIDRFPRVQDFASYCRLVKCAKESNGKKYGTAGRKIGNAHLRWAFSEAAQLFLKGNERGQRYLQKITSKHGKGKGLSILAHKLGRAVYFMLKNRQGFDMNRFLAA</sequence>
<keyword evidence="4" id="KW-1185">Reference proteome</keyword>
<dbReference type="AlphaFoldDB" id="A0A915TZ07"/>
<dbReference type="GO" id="GO:0006313">
    <property type="term" value="P:DNA transposition"/>
    <property type="evidence" value="ECO:0007669"/>
    <property type="project" value="InterPro"/>
</dbReference>
<dbReference type="EMBL" id="AP024233">
    <property type="protein sequence ID" value="BCO07869.1"/>
    <property type="molecule type" value="Genomic_DNA"/>
</dbReference>
<dbReference type="KEGG" id="ddu:GF1_02450"/>
<feature type="domain" description="Transposase IS110-like N-terminal" evidence="1">
    <location>
        <begin position="12"/>
        <end position="156"/>
    </location>
</feature>
<dbReference type="InterPro" id="IPR047650">
    <property type="entry name" value="Transpos_IS110"/>
</dbReference>
<dbReference type="NCBIfam" id="NF033542">
    <property type="entry name" value="transpos_IS110"/>
    <property type="match status" value="1"/>
</dbReference>
<accession>A0A915TZ07</accession>
<dbReference type="GO" id="GO:0003677">
    <property type="term" value="F:DNA binding"/>
    <property type="evidence" value="ECO:0007669"/>
    <property type="project" value="InterPro"/>
</dbReference>
<reference evidence="3" key="1">
    <citation type="submission" date="2020-12" db="EMBL/GenBank/DDBJ databases">
        <title>Desulfobium dissulfuricans gen. nov., sp. nov., a novel mesophilic, sulfate-reducing bacterium isolated from a deep-sea hydrothermal vent.</title>
        <authorList>
            <person name="Hashimoto Y."/>
            <person name="Tame A."/>
            <person name="Sawayama S."/>
            <person name="Miyazaki J."/>
            <person name="Takai K."/>
            <person name="Nakagawa S."/>
        </authorList>
    </citation>
    <scope>NUCLEOTIDE SEQUENCE</scope>
    <source>
        <strain evidence="3">GF1</strain>
    </source>
</reference>
<dbReference type="Pfam" id="PF01548">
    <property type="entry name" value="DEDD_Tnp_IS110"/>
    <property type="match status" value="1"/>
</dbReference>
<dbReference type="GO" id="GO:0004803">
    <property type="term" value="F:transposase activity"/>
    <property type="evidence" value="ECO:0007669"/>
    <property type="project" value="InterPro"/>
</dbReference>